<dbReference type="PANTHER" id="PTHR28204">
    <property type="entry name" value="MITOCHONDRIAL DISTRIBUTION AND MORPHOLOGY PROTEIN 12"/>
    <property type="match status" value="1"/>
</dbReference>
<evidence type="ECO:0000256" key="3">
    <source>
        <dbReference type="ARBA" id="ARBA00022787"/>
    </source>
</evidence>
<dbReference type="InterPro" id="IPR027532">
    <property type="entry name" value="Mdm12"/>
</dbReference>
<evidence type="ECO:0000256" key="4">
    <source>
        <dbReference type="ARBA" id="ARBA00022824"/>
    </source>
</evidence>
<evidence type="ECO:0000259" key="11">
    <source>
        <dbReference type="PROSITE" id="PS51847"/>
    </source>
</evidence>
<evidence type="ECO:0000256" key="7">
    <source>
        <dbReference type="ARBA" id="ARBA00023128"/>
    </source>
</evidence>
<keyword evidence="5" id="KW-0445">Lipid transport</keyword>
<dbReference type="Proteomes" id="UP000654370">
    <property type="component" value="Unassembled WGS sequence"/>
</dbReference>
<comment type="subcellular location">
    <subcellularLocation>
        <location evidence="1">Membrane</location>
    </subcellularLocation>
    <subcellularLocation>
        <location evidence="9">Mitochondrion outer membrane</location>
        <topology evidence="9">Peripheral membrane protein</topology>
        <orientation evidence="9">Cytoplasmic side</orientation>
    </subcellularLocation>
    <subcellularLocation>
        <location evidence="9">Endoplasmic reticulum membrane</location>
        <topology evidence="9">Peripheral membrane protein</topology>
        <orientation evidence="9">Cytoplasmic side</orientation>
    </subcellularLocation>
    <text evidence="9">The ERMES/MDM complex localizes to a few discrete foci (around 10 per single cell), that represent mitochondria-endoplasmic reticulum junctions. These foci are often found next to mtDNA nucleoids.</text>
</comment>
<keyword evidence="4 9" id="KW-0256">Endoplasmic reticulum</keyword>
<dbReference type="GO" id="GO:0032865">
    <property type="term" value="C:ERMES complex"/>
    <property type="evidence" value="ECO:0007669"/>
    <property type="project" value="UniProtKB-UniRule"/>
</dbReference>
<dbReference type="GO" id="GO:0005789">
    <property type="term" value="C:endoplasmic reticulum membrane"/>
    <property type="evidence" value="ECO:0007669"/>
    <property type="project" value="UniProtKB-SubCell"/>
</dbReference>
<comment type="function">
    <text evidence="9">Component of the ERMES/MDM complex, which serves as a molecular tether to connect the endoplasmic reticulum (ER) and mitochondria. Components of this complex are involved in the control of mitochondrial shape and protein biogenesis, and function in nonvesicular lipid trafficking between the ER and mitochondria. MDM12 is required for the interaction of the ER-resident membrane protein MMM1 and the outer mitochondrial membrane-resident beta-barrel protein MDM10. The MDM12-MMM1 subcomplex functions in the major beta-barrel assembly pathway that is responsible for biogenesis of all mitochondrial outer membrane beta-barrel proteins, and acts in a late step after the SAM complex. The MDM10-MDM12-MMM1 subcomplex further acts in the TOM40-specific pathway after the action of the MDM12-MMM1 complex. Essential for establishing and maintaining the structure of mitochondria and maintenance of mtDNA nucleoids.</text>
</comment>
<feature type="region of interest" description="Disordered" evidence="10">
    <location>
        <begin position="180"/>
        <end position="208"/>
    </location>
</feature>
<keyword evidence="6" id="KW-0446">Lipid-binding</keyword>
<keyword evidence="13" id="KW-1185">Reference proteome</keyword>
<proteinExistence type="inferred from homology"/>
<protein>
    <recommendedName>
        <fullName evidence="9">Mitochondrial distribution and morphology protein 12</fullName>
    </recommendedName>
    <alternativeName>
        <fullName evidence="9">Mitochondrial inheritance component MDM12</fullName>
    </alternativeName>
</protein>
<dbReference type="PROSITE" id="PS51847">
    <property type="entry name" value="SMP"/>
    <property type="match status" value="1"/>
</dbReference>
<dbReference type="GO" id="GO:0015914">
    <property type="term" value="P:phospholipid transport"/>
    <property type="evidence" value="ECO:0007669"/>
    <property type="project" value="TreeGrafter"/>
</dbReference>
<evidence type="ECO:0000256" key="6">
    <source>
        <dbReference type="ARBA" id="ARBA00023121"/>
    </source>
</evidence>
<gene>
    <name evidence="9" type="primary">MDM12</name>
    <name evidence="12" type="ORF">INT43_005438</name>
</gene>
<evidence type="ECO:0000256" key="9">
    <source>
        <dbReference type="HAMAP-Rule" id="MF_03104"/>
    </source>
</evidence>
<comment type="similarity">
    <text evidence="9">Belongs to the MDM12 family.</text>
</comment>
<keyword evidence="2" id="KW-0813">Transport</keyword>
<organism evidence="12 13">
    <name type="scientific">Mortierella isabellina</name>
    <name type="common">Filamentous fungus</name>
    <name type="synonym">Umbelopsis isabellina</name>
    <dbReference type="NCBI Taxonomy" id="91625"/>
    <lineage>
        <taxon>Eukaryota</taxon>
        <taxon>Fungi</taxon>
        <taxon>Fungi incertae sedis</taxon>
        <taxon>Mucoromycota</taxon>
        <taxon>Mucoromycotina</taxon>
        <taxon>Umbelopsidomycetes</taxon>
        <taxon>Umbelopsidales</taxon>
        <taxon>Umbelopsidaceae</taxon>
        <taxon>Umbelopsis</taxon>
    </lineage>
</organism>
<dbReference type="CDD" id="cd21672">
    <property type="entry name" value="SMP_Mdm12"/>
    <property type="match status" value="1"/>
</dbReference>
<name>A0A8H7PL82_MORIS</name>
<dbReference type="Pfam" id="PF26544">
    <property type="entry name" value="Mdm12"/>
    <property type="match status" value="2"/>
</dbReference>
<evidence type="ECO:0000256" key="5">
    <source>
        <dbReference type="ARBA" id="ARBA00023055"/>
    </source>
</evidence>
<comment type="caution">
    <text evidence="12">The sequence shown here is derived from an EMBL/GenBank/DDBJ whole genome shotgun (WGS) entry which is preliminary data.</text>
</comment>
<keyword evidence="3 9" id="KW-1000">Mitochondrion outer membrane</keyword>
<reference evidence="12" key="1">
    <citation type="submission" date="2020-12" db="EMBL/GenBank/DDBJ databases">
        <title>Metabolic potential, ecology and presence of endohyphal bacteria is reflected in genomic diversity of Mucoromycotina.</title>
        <authorList>
            <person name="Muszewska A."/>
            <person name="Okrasinska A."/>
            <person name="Steczkiewicz K."/>
            <person name="Drgas O."/>
            <person name="Orlowska M."/>
            <person name="Perlinska-Lenart U."/>
            <person name="Aleksandrzak-Piekarczyk T."/>
            <person name="Szatraj K."/>
            <person name="Zielenkiewicz U."/>
            <person name="Pilsyk S."/>
            <person name="Malc E."/>
            <person name="Mieczkowski P."/>
            <person name="Kruszewska J.S."/>
            <person name="Biernat P."/>
            <person name="Pawlowska J."/>
        </authorList>
    </citation>
    <scope>NUCLEOTIDE SEQUENCE</scope>
    <source>
        <strain evidence="12">WA0000067209</strain>
    </source>
</reference>
<dbReference type="GO" id="GO:0008289">
    <property type="term" value="F:lipid binding"/>
    <property type="evidence" value="ECO:0007669"/>
    <property type="project" value="UniProtKB-KW"/>
</dbReference>
<evidence type="ECO:0000256" key="1">
    <source>
        <dbReference type="ARBA" id="ARBA00004370"/>
    </source>
</evidence>
<dbReference type="OrthoDB" id="3356905at2759"/>
<keyword evidence="8 9" id="KW-0472">Membrane</keyword>
<keyword evidence="7 9" id="KW-0496">Mitochondrion</keyword>
<dbReference type="EMBL" id="JAEPQZ010000010">
    <property type="protein sequence ID" value="KAG2176204.1"/>
    <property type="molecule type" value="Genomic_DNA"/>
</dbReference>
<feature type="compositionally biased region" description="Polar residues" evidence="10">
    <location>
        <begin position="180"/>
        <end position="199"/>
    </location>
</feature>
<dbReference type="PANTHER" id="PTHR28204:SF1">
    <property type="entry name" value="MITOCHONDRIAL DISTRIBUTION AND MORPHOLOGY PROTEIN 12"/>
    <property type="match status" value="1"/>
</dbReference>
<evidence type="ECO:0000256" key="8">
    <source>
        <dbReference type="ARBA" id="ARBA00023136"/>
    </source>
</evidence>
<evidence type="ECO:0000256" key="10">
    <source>
        <dbReference type="SAM" id="MobiDB-lite"/>
    </source>
</evidence>
<evidence type="ECO:0000313" key="13">
    <source>
        <dbReference type="Proteomes" id="UP000654370"/>
    </source>
</evidence>
<evidence type="ECO:0000313" key="12">
    <source>
        <dbReference type="EMBL" id="KAG2176204.1"/>
    </source>
</evidence>
<comment type="subunit">
    <text evidence="9">Component of the ER-mitochondria encounter structure (ERMES) or MDM complex, composed of MMM1, MDM10, MDM12 and MDM34. A MMM1 homodimer associates with one molecule of MDM12 on each side in a pairwise head-to-tail manner, and the SMP-LTD domains of MMM1 and MDM12 generate a continuous hydrophobic tunnel for phospholipid trafficking.</text>
</comment>
<dbReference type="GO" id="GO:1990456">
    <property type="term" value="P:mitochondrion-endoplasmic reticulum membrane tethering"/>
    <property type="evidence" value="ECO:0007669"/>
    <property type="project" value="TreeGrafter"/>
</dbReference>
<evidence type="ECO:0000256" key="2">
    <source>
        <dbReference type="ARBA" id="ARBA00022448"/>
    </source>
</evidence>
<dbReference type="GO" id="GO:0045040">
    <property type="term" value="P:protein insertion into mitochondrial outer membrane"/>
    <property type="evidence" value="ECO:0007669"/>
    <property type="project" value="UniProtKB-UniRule"/>
</dbReference>
<dbReference type="AlphaFoldDB" id="A0A8H7PL82"/>
<sequence>MSLDVDWSKLDDSLAAKVRDFLNEHFKNITKPSFIGEVEVVGFDWGIEPPQIEITHIGEPFDEFYADDLEDEQPAPSETTEEIQENAASYLNASKTESVTGHSQWPTDLSENNSNPYFAAGSQIYGSGNNISNPNISISQHEIRNGFPMPSTPTFNAYLLNSFHRSPLVAPHHPFSSTPNLFSPTQSAPLSPTLSSTAPRHSGAIPPVNIESRHSAASVGNGLDSSLYRSDGLTNVGSALDLQDWIDDVEFPRQIGGTGSQGALDDALAAAVDESKAKLEQSKTESDFQVHFSITYKGDMAMTILTELRMNYPSVMFMSLPMQLRVTALEFEAVAVVAYLKGMNRICISMLEPEDLEADGVPTVTRDFGRFVLFSATSLYKLSTIWVAINLLRTMTHTSLIMSSLLRNVQIESVVGDEQKQVLKNVNKIERFIIDQLRKMLDDELVFPSYQCVQMS</sequence>
<accession>A0A8H7PL82</accession>
<dbReference type="HAMAP" id="MF_03104">
    <property type="entry name" value="Mdm12"/>
    <property type="match status" value="1"/>
</dbReference>
<dbReference type="InterPro" id="IPR031468">
    <property type="entry name" value="SMP_LBD"/>
</dbReference>
<feature type="domain" description="SMP-LTD" evidence="11">
    <location>
        <begin position="1"/>
        <end position="456"/>
    </location>
</feature>